<accession>A0A4R3UZG0</accession>
<dbReference type="PRINTS" id="PR00344">
    <property type="entry name" value="BCTRLSENSOR"/>
</dbReference>
<comment type="catalytic activity">
    <reaction evidence="1">
        <text>ATP + protein L-histidine = ADP + protein N-phospho-L-histidine.</text>
        <dbReference type="EC" id="2.7.13.3"/>
    </reaction>
</comment>
<keyword evidence="8 9" id="KW-0472">Membrane</keyword>
<evidence type="ECO:0000259" key="11">
    <source>
        <dbReference type="PROSITE" id="PS50112"/>
    </source>
</evidence>
<dbReference type="Gene3D" id="3.30.450.20">
    <property type="entry name" value="PAS domain"/>
    <property type="match status" value="3"/>
</dbReference>
<proteinExistence type="predicted"/>
<evidence type="ECO:0000259" key="10">
    <source>
        <dbReference type="PROSITE" id="PS50109"/>
    </source>
</evidence>
<dbReference type="Pfam" id="PF00512">
    <property type="entry name" value="HisKA"/>
    <property type="match status" value="1"/>
</dbReference>
<feature type="domain" description="PAS" evidence="11">
    <location>
        <begin position="340"/>
        <end position="391"/>
    </location>
</feature>
<feature type="transmembrane region" description="Helical" evidence="9">
    <location>
        <begin position="298"/>
        <end position="320"/>
    </location>
</feature>
<name>A0A4R3UZG0_ROSSA</name>
<protein>
    <recommendedName>
        <fullName evidence="3">histidine kinase</fullName>
        <ecNumber evidence="3">2.7.13.3</ecNumber>
    </recommendedName>
</protein>
<dbReference type="FunFam" id="3.30.565.10:FF:000006">
    <property type="entry name" value="Sensor histidine kinase WalK"/>
    <property type="match status" value="1"/>
</dbReference>
<keyword evidence="5" id="KW-0808">Transferase</keyword>
<keyword evidence="9" id="KW-1133">Transmembrane helix</keyword>
<evidence type="ECO:0000256" key="4">
    <source>
        <dbReference type="ARBA" id="ARBA00022553"/>
    </source>
</evidence>
<dbReference type="Proteomes" id="UP000295110">
    <property type="component" value="Unassembled WGS sequence"/>
</dbReference>
<dbReference type="Gene3D" id="3.30.565.10">
    <property type="entry name" value="Histidine kinase-like ATPase, C-terminal domain"/>
    <property type="match status" value="1"/>
</dbReference>
<dbReference type="CDD" id="cd00082">
    <property type="entry name" value="HisKA"/>
    <property type="match status" value="1"/>
</dbReference>
<evidence type="ECO:0000256" key="7">
    <source>
        <dbReference type="ARBA" id="ARBA00023012"/>
    </source>
</evidence>
<dbReference type="SUPFAM" id="SSF55874">
    <property type="entry name" value="ATPase domain of HSP90 chaperone/DNA topoisomerase II/histidine kinase"/>
    <property type="match status" value="1"/>
</dbReference>
<dbReference type="SMART" id="SM00388">
    <property type="entry name" value="HisKA"/>
    <property type="match status" value="1"/>
</dbReference>
<feature type="domain" description="PAS" evidence="11">
    <location>
        <begin position="470"/>
        <end position="535"/>
    </location>
</feature>
<dbReference type="SUPFAM" id="SSF55785">
    <property type="entry name" value="PYP-like sensor domain (PAS domain)"/>
    <property type="match status" value="2"/>
</dbReference>
<evidence type="ECO:0000256" key="1">
    <source>
        <dbReference type="ARBA" id="ARBA00000085"/>
    </source>
</evidence>
<dbReference type="RefSeq" id="WP_132572282.1">
    <property type="nucleotide sequence ID" value="NZ_CBCSGL010000011.1"/>
</dbReference>
<dbReference type="CDD" id="cd00075">
    <property type="entry name" value="HATPase"/>
    <property type="match status" value="1"/>
</dbReference>
<keyword evidence="6 12" id="KW-0418">Kinase</keyword>
<dbReference type="InterPro" id="IPR000014">
    <property type="entry name" value="PAS"/>
</dbReference>
<sequence length="834" mass="88727">MPHSSRWRPSIITAGAGVLLAALLLAATGYSLWRDRRDLNAEAADRQALLARVLEDHASRSLDAAQIALTGLADVASRGSPPEVLQALLGQTQASLGFLRGVALLDAGGHVLAAADPADRGVQIAPAALGPWPAPGHDAIGGFVAGRSLATLSRRAGAAVVPPGVGFIPVTRALQLPDGRVLLLAALVNPDALANFQQLTLNDEHSAAALVALNGQLLAATDRAEHLAGERVAALLGASAPLARVQAGDEHGRWDGPGLRPEPQLGSFRALRTRPLVVLVELPQAELRSQWLTNVRDMSLPALALAAALLVLSNVGAAALRGRERSLLALSRAQRKAADRESELSAIFGSVQDLLFRTDAGGHVTFINERYAQLSGFAVSHALGRPLQEFFGGSRAVAAAFEQAPSLDDQLPRHARANWTAPNGEARSFEITLVPLRRGPDALEWVGSATDVSGLMRAQSELRAQLGLARSLLASSPLPISVQDRDGRYLDVNRAWEQLTGRKRADLLGRRALSDVDPGEAQQLLASDAELLARGGETSLETVWTDPNGRRRDLFISKSTFPGTDGRPMGLVVCLMDISEFRDAERATRAARDAALEASNAKSEFIANVSHELRTPLQSILGFSELGEMRARQDPRLAGMFADVHRAGQRMLALVNDLLDLSKIEQSNEPLNLQRHDLRPLVNEVAAELQPLLQGRRLALGCTLGSLPLVAMVDAPRFQQVVRNVLANAIKFSPEGARIDVQGRRSPDDQVLIDVADRGPGIPPAELESVFEAFVQSSATKDGAGGTGLGLAICRRIMQAHDGRIWAANRDGGGTVLHLSLPGARFGDTSPATL</sequence>
<dbReference type="Pfam" id="PF02518">
    <property type="entry name" value="HATPase_c"/>
    <property type="match status" value="1"/>
</dbReference>
<comment type="subcellular location">
    <subcellularLocation>
        <location evidence="2">Cell inner membrane</location>
        <topology evidence="2">Multi-pass membrane protein</topology>
    </subcellularLocation>
</comment>
<dbReference type="InterPro" id="IPR003594">
    <property type="entry name" value="HATPase_dom"/>
</dbReference>
<evidence type="ECO:0000256" key="3">
    <source>
        <dbReference type="ARBA" id="ARBA00012438"/>
    </source>
</evidence>
<evidence type="ECO:0000256" key="8">
    <source>
        <dbReference type="ARBA" id="ARBA00023136"/>
    </source>
</evidence>
<dbReference type="SMART" id="SM00387">
    <property type="entry name" value="HATPase_c"/>
    <property type="match status" value="1"/>
</dbReference>
<dbReference type="PANTHER" id="PTHR43711:SF1">
    <property type="entry name" value="HISTIDINE KINASE 1"/>
    <property type="match status" value="1"/>
</dbReference>
<keyword evidence="4" id="KW-0597">Phosphoprotein</keyword>
<dbReference type="Gene3D" id="1.10.287.130">
    <property type="match status" value="1"/>
</dbReference>
<dbReference type="SUPFAM" id="SSF47384">
    <property type="entry name" value="Homodimeric domain of signal transducing histidine kinase"/>
    <property type="match status" value="1"/>
</dbReference>
<feature type="domain" description="Histidine kinase" evidence="10">
    <location>
        <begin position="608"/>
        <end position="825"/>
    </location>
</feature>
<evidence type="ECO:0000256" key="6">
    <source>
        <dbReference type="ARBA" id="ARBA00022777"/>
    </source>
</evidence>
<dbReference type="NCBIfam" id="TIGR00229">
    <property type="entry name" value="sensory_box"/>
    <property type="match status" value="2"/>
</dbReference>
<dbReference type="InterPro" id="IPR005467">
    <property type="entry name" value="His_kinase_dom"/>
</dbReference>
<dbReference type="InterPro" id="IPR004358">
    <property type="entry name" value="Sig_transdc_His_kin-like_C"/>
</dbReference>
<dbReference type="PROSITE" id="PS50109">
    <property type="entry name" value="HIS_KIN"/>
    <property type="match status" value="1"/>
</dbReference>
<dbReference type="InterPro" id="IPR035965">
    <property type="entry name" value="PAS-like_dom_sf"/>
</dbReference>
<evidence type="ECO:0000256" key="9">
    <source>
        <dbReference type="SAM" id="Phobius"/>
    </source>
</evidence>
<dbReference type="InterPro" id="IPR013656">
    <property type="entry name" value="PAS_4"/>
</dbReference>
<keyword evidence="9" id="KW-0812">Transmembrane</keyword>
<dbReference type="EC" id="2.7.13.3" evidence="3"/>
<dbReference type="FunFam" id="1.10.287.130:FF:000001">
    <property type="entry name" value="Two-component sensor histidine kinase"/>
    <property type="match status" value="1"/>
</dbReference>
<evidence type="ECO:0000313" key="12">
    <source>
        <dbReference type="EMBL" id="TCU96207.1"/>
    </source>
</evidence>
<keyword evidence="7" id="KW-0902">Two-component regulatory system</keyword>
<comment type="caution">
    <text evidence="12">The sequence shown here is derived from an EMBL/GenBank/DDBJ whole genome shotgun (WGS) entry which is preliminary data.</text>
</comment>
<dbReference type="OrthoDB" id="8579121at2"/>
<dbReference type="CDD" id="cd00130">
    <property type="entry name" value="PAS"/>
    <property type="match status" value="2"/>
</dbReference>
<dbReference type="InterPro" id="IPR036890">
    <property type="entry name" value="HATPase_C_sf"/>
</dbReference>
<dbReference type="InterPro" id="IPR050736">
    <property type="entry name" value="Sensor_HK_Regulatory"/>
</dbReference>
<organism evidence="12 13">
    <name type="scientific">Roseateles saccharophilus</name>
    <name type="common">Pseudomonas saccharophila</name>
    <dbReference type="NCBI Taxonomy" id="304"/>
    <lineage>
        <taxon>Bacteria</taxon>
        <taxon>Pseudomonadati</taxon>
        <taxon>Pseudomonadota</taxon>
        <taxon>Betaproteobacteria</taxon>
        <taxon>Burkholderiales</taxon>
        <taxon>Sphaerotilaceae</taxon>
        <taxon>Roseateles</taxon>
    </lineage>
</organism>
<gene>
    <name evidence="12" type="ORF">EV671_101485</name>
</gene>
<dbReference type="EMBL" id="SMBU01000014">
    <property type="protein sequence ID" value="TCU96207.1"/>
    <property type="molecule type" value="Genomic_DNA"/>
</dbReference>
<reference evidence="12 13" key="1">
    <citation type="submission" date="2019-03" db="EMBL/GenBank/DDBJ databases">
        <title>Genomic Encyclopedia of Type Strains, Phase IV (KMG-IV): sequencing the most valuable type-strain genomes for metagenomic binning, comparative biology and taxonomic classification.</title>
        <authorList>
            <person name="Goeker M."/>
        </authorList>
    </citation>
    <scope>NUCLEOTIDE SEQUENCE [LARGE SCALE GENOMIC DNA]</scope>
    <source>
        <strain evidence="12 13">DSM 654</strain>
    </source>
</reference>
<dbReference type="AlphaFoldDB" id="A0A4R3UZG0"/>
<dbReference type="GO" id="GO:0005886">
    <property type="term" value="C:plasma membrane"/>
    <property type="evidence" value="ECO:0007669"/>
    <property type="project" value="UniProtKB-SubCell"/>
</dbReference>
<dbReference type="PANTHER" id="PTHR43711">
    <property type="entry name" value="TWO-COMPONENT HISTIDINE KINASE"/>
    <property type="match status" value="1"/>
</dbReference>
<evidence type="ECO:0000256" key="2">
    <source>
        <dbReference type="ARBA" id="ARBA00004429"/>
    </source>
</evidence>
<keyword evidence="13" id="KW-1185">Reference proteome</keyword>
<dbReference type="InterPro" id="IPR036097">
    <property type="entry name" value="HisK_dim/P_sf"/>
</dbReference>
<dbReference type="InterPro" id="IPR003661">
    <property type="entry name" value="HisK_dim/P_dom"/>
</dbReference>
<evidence type="ECO:0000256" key="5">
    <source>
        <dbReference type="ARBA" id="ARBA00022679"/>
    </source>
</evidence>
<dbReference type="Pfam" id="PF08448">
    <property type="entry name" value="PAS_4"/>
    <property type="match status" value="2"/>
</dbReference>
<dbReference type="GO" id="GO:0000155">
    <property type="term" value="F:phosphorelay sensor kinase activity"/>
    <property type="evidence" value="ECO:0007669"/>
    <property type="project" value="InterPro"/>
</dbReference>
<dbReference type="PROSITE" id="PS50112">
    <property type="entry name" value="PAS"/>
    <property type="match status" value="2"/>
</dbReference>
<evidence type="ECO:0000313" key="13">
    <source>
        <dbReference type="Proteomes" id="UP000295110"/>
    </source>
</evidence>
<dbReference type="SMART" id="SM00091">
    <property type="entry name" value="PAS"/>
    <property type="match status" value="2"/>
</dbReference>